<organism evidence="1 2">
    <name type="scientific">Hibiscus sabdariffa</name>
    <name type="common">roselle</name>
    <dbReference type="NCBI Taxonomy" id="183260"/>
    <lineage>
        <taxon>Eukaryota</taxon>
        <taxon>Viridiplantae</taxon>
        <taxon>Streptophyta</taxon>
        <taxon>Embryophyta</taxon>
        <taxon>Tracheophyta</taxon>
        <taxon>Spermatophyta</taxon>
        <taxon>Magnoliopsida</taxon>
        <taxon>eudicotyledons</taxon>
        <taxon>Gunneridae</taxon>
        <taxon>Pentapetalae</taxon>
        <taxon>rosids</taxon>
        <taxon>malvids</taxon>
        <taxon>Malvales</taxon>
        <taxon>Malvaceae</taxon>
        <taxon>Malvoideae</taxon>
        <taxon>Hibiscus</taxon>
    </lineage>
</organism>
<name>A0ABR2U183_9ROSI</name>
<evidence type="ECO:0000313" key="2">
    <source>
        <dbReference type="Proteomes" id="UP001396334"/>
    </source>
</evidence>
<dbReference type="Proteomes" id="UP001396334">
    <property type="component" value="Unassembled WGS sequence"/>
</dbReference>
<sequence length="216" mass="23789">MAVFPFSRWHGRGRLPEYLVSIGCMTSIRNMFVPSPKCRVGSTRHNHHGKVSSSLCFSGGQQTSLLVHFSVTTCGAWLRPTLGFLSASCTPCFGCVLPCPLALPLRGPAHPFLPILDRPPTLYALQPHTPDCVHLQHGPLLHSAPPQCASPSRMVWCVGGRLCVLYRAPCDLHRWSLRAPPYPWLAPYVPVCDLRTPLCAWQARASTDLHRPIPGS</sequence>
<dbReference type="EMBL" id="JBBPBN010000003">
    <property type="protein sequence ID" value="KAK9043234.1"/>
    <property type="molecule type" value="Genomic_DNA"/>
</dbReference>
<gene>
    <name evidence="1" type="ORF">V6N11_071581</name>
</gene>
<proteinExistence type="predicted"/>
<accession>A0ABR2U183</accession>
<protein>
    <submittedName>
        <fullName evidence="1">Uncharacterized protein</fullName>
    </submittedName>
</protein>
<comment type="caution">
    <text evidence="1">The sequence shown here is derived from an EMBL/GenBank/DDBJ whole genome shotgun (WGS) entry which is preliminary data.</text>
</comment>
<reference evidence="1 2" key="1">
    <citation type="journal article" date="2024" name="G3 (Bethesda)">
        <title>Genome assembly of Hibiscus sabdariffa L. provides insights into metabolisms of medicinal natural products.</title>
        <authorList>
            <person name="Kim T."/>
        </authorList>
    </citation>
    <scope>NUCLEOTIDE SEQUENCE [LARGE SCALE GENOMIC DNA]</scope>
    <source>
        <strain evidence="1">TK-2024</strain>
        <tissue evidence="1">Old leaves</tissue>
    </source>
</reference>
<evidence type="ECO:0000313" key="1">
    <source>
        <dbReference type="EMBL" id="KAK9043234.1"/>
    </source>
</evidence>
<keyword evidence="2" id="KW-1185">Reference proteome</keyword>